<dbReference type="RefSeq" id="WP_171417888.1">
    <property type="nucleotide sequence ID" value="NZ_JABFJW010000188.1"/>
</dbReference>
<reference evidence="1 2" key="1">
    <citation type="submission" date="2020-05" db="EMBL/GenBank/DDBJ databases">
        <authorList>
            <person name="Whitworth D."/>
        </authorList>
    </citation>
    <scope>NUCLEOTIDE SEQUENCE [LARGE SCALE GENOMIC DNA]</scope>
    <source>
        <strain evidence="1 2">CA046A</strain>
    </source>
</reference>
<protein>
    <recommendedName>
        <fullName evidence="3">Class I SAM-dependent methyltransferase</fullName>
    </recommendedName>
</protein>
<evidence type="ECO:0000313" key="2">
    <source>
        <dbReference type="Proteomes" id="UP000528460"/>
    </source>
</evidence>
<dbReference type="Proteomes" id="UP000528460">
    <property type="component" value="Unassembled WGS sequence"/>
</dbReference>
<proteinExistence type="predicted"/>
<organism evidence="1 2">
    <name type="scientific">Corallococcus exercitus</name>
    <dbReference type="NCBI Taxonomy" id="2316736"/>
    <lineage>
        <taxon>Bacteria</taxon>
        <taxon>Pseudomonadati</taxon>
        <taxon>Myxococcota</taxon>
        <taxon>Myxococcia</taxon>
        <taxon>Myxococcales</taxon>
        <taxon>Cystobacterineae</taxon>
        <taxon>Myxococcaceae</taxon>
        <taxon>Corallococcus</taxon>
    </lineage>
</organism>
<evidence type="ECO:0000313" key="1">
    <source>
        <dbReference type="EMBL" id="NOK11879.1"/>
    </source>
</evidence>
<sequence length="276" mass="30401">MDSTAPEHPALLPRLHLFELIDQSWCPPVVRNLSTDYLHTVSTKMGLFDAATEVLARGLRASGTNTLVDLGSGGRGPVPRMQRLLEARHGLKTQAVLTDLYPNAEAAERARAEGATYLPRPVDARKVPEDLRGMRTLFNALHHFRPEEVREVLEDAQRRGESFAAFEVVHRTPGGVLGTLLVPLLVLLFTPLIRPLTPLRLLLTYAVPVAPLALAWDGLVSTLRAHRPEELKALTRSLQRPGYTWEVGVVREKGKGAVTYILGMPVARQECPPTAS</sequence>
<comment type="caution">
    <text evidence="1">The sequence shown here is derived from an EMBL/GenBank/DDBJ whole genome shotgun (WGS) entry which is preliminary data.</text>
</comment>
<dbReference type="AlphaFoldDB" id="A0A7Y4JVK5"/>
<gene>
    <name evidence="1" type="ORF">HNS30_22830</name>
</gene>
<name>A0A7Y4JVK5_9BACT</name>
<accession>A0A7Y4JVK5</accession>
<evidence type="ECO:0008006" key="3">
    <source>
        <dbReference type="Google" id="ProtNLM"/>
    </source>
</evidence>
<dbReference type="EMBL" id="JABFJW010000188">
    <property type="protein sequence ID" value="NOK11879.1"/>
    <property type="molecule type" value="Genomic_DNA"/>
</dbReference>